<keyword evidence="2" id="KW-1133">Transmembrane helix</keyword>
<name>A0A810LB56_9ACTN</name>
<reference evidence="4" key="1">
    <citation type="submission" date="2020-08" db="EMBL/GenBank/DDBJ databases">
        <title>Whole genome shotgun sequence of Actinocatenispora sera NBRC 101916.</title>
        <authorList>
            <person name="Komaki H."/>
            <person name="Tamura T."/>
        </authorList>
    </citation>
    <scope>NUCLEOTIDE SEQUENCE</scope>
    <source>
        <strain evidence="4">NBRC 101916</strain>
    </source>
</reference>
<dbReference type="KEGG" id="aser:Asera_56090"/>
<proteinExistence type="predicted"/>
<feature type="domain" description="Protein-glutamine gamma-glutamyltransferase-like C-terminal" evidence="3">
    <location>
        <begin position="206"/>
        <end position="268"/>
    </location>
</feature>
<dbReference type="AlphaFoldDB" id="A0A810LB56"/>
<dbReference type="Proteomes" id="UP000680750">
    <property type="component" value="Chromosome"/>
</dbReference>
<feature type="transmembrane region" description="Helical" evidence="2">
    <location>
        <begin position="140"/>
        <end position="161"/>
    </location>
</feature>
<feature type="transmembrane region" description="Helical" evidence="2">
    <location>
        <begin position="50"/>
        <end position="70"/>
    </location>
</feature>
<protein>
    <recommendedName>
        <fullName evidence="3">Protein-glutamine gamma-glutamyltransferase-like C-terminal domain-containing protein</fullName>
    </recommendedName>
</protein>
<dbReference type="EMBL" id="AP023354">
    <property type="protein sequence ID" value="BCJ31501.1"/>
    <property type="molecule type" value="Genomic_DNA"/>
</dbReference>
<evidence type="ECO:0000256" key="2">
    <source>
        <dbReference type="SAM" id="Phobius"/>
    </source>
</evidence>
<evidence type="ECO:0000313" key="4">
    <source>
        <dbReference type="EMBL" id="BCJ31501.1"/>
    </source>
</evidence>
<feature type="region of interest" description="Disordered" evidence="1">
    <location>
        <begin position="285"/>
        <end position="329"/>
    </location>
</feature>
<accession>A0A810LB56</accession>
<keyword evidence="2" id="KW-0812">Transmembrane</keyword>
<keyword evidence="2" id="KW-0472">Membrane</keyword>
<dbReference type="InterPro" id="IPR025403">
    <property type="entry name" value="TgpA-like_C"/>
</dbReference>
<evidence type="ECO:0000259" key="3">
    <source>
        <dbReference type="Pfam" id="PF13559"/>
    </source>
</evidence>
<sequence>MKADVSVPGRLLPVVALLAVAAVGLAAGRAPRADAHNPVGIEPGTLQFQVLAAGFLVLAGSAPIAVSRLVRHRRQTARADDRQRLPIPPGLLIAMGLGLLLMAGVAVYTLLSGGDEHPRVPGAAGSGKPKPYDAASAPPLWVVLVGALLVVTIAVTVAVLLRPRADRRPVRGVDTSPEPDALRAAARAGRIALAATDDPRGAVLACYRAMEQSLAAGAGAPAAADTPAEVLRRAADAGLLRADGGGAELVALFGEARYSAHPLHQRATVAAGRALDDVLAELDRHRADPPAGRAQPDGTDRAGGPVGNPAPTDAETPRQSGPGDGGASR</sequence>
<evidence type="ECO:0000256" key="1">
    <source>
        <dbReference type="SAM" id="MobiDB-lite"/>
    </source>
</evidence>
<gene>
    <name evidence="4" type="ORF">Asera_56090</name>
</gene>
<evidence type="ECO:0000313" key="5">
    <source>
        <dbReference type="Proteomes" id="UP000680750"/>
    </source>
</evidence>
<keyword evidence="5" id="KW-1185">Reference proteome</keyword>
<feature type="transmembrane region" description="Helical" evidence="2">
    <location>
        <begin position="91"/>
        <end position="111"/>
    </location>
</feature>
<organism evidence="4 5">
    <name type="scientific">Actinocatenispora sera</name>
    <dbReference type="NCBI Taxonomy" id="390989"/>
    <lineage>
        <taxon>Bacteria</taxon>
        <taxon>Bacillati</taxon>
        <taxon>Actinomycetota</taxon>
        <taxon>Actinomycetes</taxon>
        <taxon>Micromonosporales</taxon>
        <taxon>Micromonosporaceae</taxon>
        <taxon>Actinocatenispora</taxon>
    </lineage>
</organism>
<dbReference type="Pfam" id="PF13559">
    <property type="entry name" value="DUF4129"/>
    <property type="match status" value="1"/>
</dbReference>